<reference evidence="2 3" key="1">
    <citation type="submission" date="2016-07" db="EMBL/GenBank/DDBJ databases">
        <title>Draft genome of a psychrotolerant acidophile Acidithiobacillus ferrivorans strain YL15.</title>
        <authorList>
            <person name="Peng T."/>
            <person name="Ma L."/>
            <person name="Nan M."/>
            <person name="An N."/>
            <person name="Wang M."/>
            <person name="Qiu G."/>
            <person name="Zeng W."/>
        </authorList>
    </citation>
    <scope>NUCLEOTIDE SEQUENCE [LARGE SCALE GENOMIC DNA]</scope>
    <source>
        <strain evidence="2 3">YL15</strain>
    </source>
</reference>
<dbReference type="RefSeq" id="WP_065413819.1">
    <property type="nucleotide sequence ID" value="NZ_MASQ01000100.1"/>
</dbReference>
<dbReference type="Pfam" id="PF16261">
    <property type="entry name" value="DUF4915"/>
    <property type="match status" value="1"/>
</dbReference>
<organism evidence="2 3">
    <name type="scientific">Acidithiobacillus ferrivorans</name>
    <dbReference type="NCBI Taxonomy" id="160808"/>
    <lineage>
        <taxon>Bacteria</taxon>
        <taxon>Pseudomonadati</taxon>
        <taxon>Pseudomonadota</taxon>
        <taxon>Acidithiobacillia</taxon>
        <taxon>Acidithiobacillales</taxon>
        <taxon>Acidithiobacillaceae</taxon>
        <taxon>Acidithiobacillus</taxon>
    </lineage>
</organism>
<dbReference type="Proteomes" id="UP000093129">
    <property type="component" value="Unassembled WGS sequence"/>
</dbReference>
<accession>A0A1B9BWQ0</accession>
<gene>
    <name evidence="2" type="ORF">BBC27_14605</name>
</gene>
<evidence type="ECO:0000313" key="3">
    <source>
        <dbReference type="Proteomes" id="UP000093129"/>
    </source>
</evidence>
<feature type="domain" description="Conserved hypothetical protein CHP03032" evidence="1">
    <location>
        <begin position="71"/>
        <end position="264"/>
    </location>
</feature>
<dbReference type="InterPro" id="IPR017481">
    <property type="entry name" value="CHP03032"/>
</dbReference>
<sequence>MHVFDGIIFSAPNQGGGVFSCRNDAIICLDDRPTCGLSLAHGKLARAVQAEGAVVLATAESGQEYRGPWADIHDVLLTEQGFYLVSTETSEILQWDIAKKTVVERWQLSEQRDSWHVNCLGIIHEELCFTAFGDFAGTRGYKNHSATRGFLRSIHGTKNPWLEGLSQPHSILTARDGYLYLCDSETGNVRQYTMEFTLQRTLNIGGYSRGLAWRDGILFVGLSASRNTVEGEHQQAKIVAFDTKTWAEIDRIAVPCQEIYDLLAFDDRENFLFWVERILIDERTRALDRIRPLEEKLASKTNECAKLRVFLGY</sequence>
<proteinExistence type="predicted"/>
<comment type="caution">
    <text evidence="2">The sequence shown here is derived from an EMBL/GenBank/DDBJ whole genome shotgun (WGS) entry which is preliminary data.</text>
</comment>
<protein>
    <recommendedName>
        <fullName evidence="1">Conserved hypothetical protein CHP03032 domain-containing protein</fullName>
    </recommendedName>
</protein>
<name>A0A1B9BWQ0_9PROT</name>
<evidence type="ECO:0000313" key="2">
    <source>
        <dbReference type="EMBL" id="OCB02131.1"/>
    </source>
</evidence>
<evidence type="ECO:0000259" key="1">
    <source>
        <dbReference type="Pfam" id="PF16261"/>
    </source>
</evidence>
<dbReference type="EMBL" id="MASQ01000100">
    <property type="protein sequence ID" value="OCB02131.1"/>
    <property type="molecule type" value="Genomic_DNA"/>
</dbReference>
<dbReference type="SUPFAM" id="SSF101898">
    <property type="entry name" value="NHL repeat"/>
    <property type="match status" value="1"/>
</dbReference>
<dbReference type="AlphaFoldDB" id="A0A1B9BWQ0"/>